<gene>
    <name evidence="4" type="ORF">ETSY2_51020</name>
</gene>
<keyword evidence="5" id="KW-1185">Reference proteome</keyword>
<dbReference type="PANTHER" id="PTHR43153:SF1">
    <property type="entry name" value="ELECTRON TRANSFER FLAVOPROTEIN SUBUNIT ALPHA, MITOCHONDRIAL"/>
    <property type="match status" value="1"/>
</dbReference>
<feature type="domain" description="Electron transfer flavoprotein alpha/beta-subunit N-terminal" evidence="3">
    <location>
        <begin position="150"/>
        <end position="329"/>
    </location>
</feature>
<feature type="non-terminal residue" evidence="4">
    <location>
        <position position="1"/>
    </location>
</feature>
<dbReference type="Pfam" id="PF00766">
    <property type="entry name" value="ETF_alpha"/>
    <property type="match status" value="1"/>
</dbReference>
<evidence type="ECO:0000259" key="3">
    <source>
        <dbReference type="SMART" id="SM00893"/>
    </source>
</evidence>
<dbReference type="Gene3D" id="3.40.50.1220">
    <property type="entry name" value="TPP-binding domain"/>
    <property type="match status" value="1"/>
</dbReference>
<dbReference type="InterPro" id="IPR014729">
    <property type="entry name" value="Rossmann-like_a/b/a_fold"/>
</dbReference>
<dbReference type="SUPFAM" id="SSF52467">
    <property type="entry name" value="DHS-like NAD/FAD-binding domain"/>
    <property type="match status" value="1"/>
</dbReference>
<keyword evidence="2" id="KW-0249">Electron transport</keyword>
<dbReference type="EMBL" id="AZHX01002604">
    <property type="protein sequence ID" value="ETW93661.1"/>
    <property type="molecule type" value="Genomic_DNA"/>
</dbReference>
<dbReference type="SMART" id="SM00893">
    <property type="entry name" value="ETF"/>
    <property type="match status" value="1"/>
</dbReference>
<keyword evidence="2" id="KW-0813">Transport</keyword>
<evidence type="ECO:0000313" key="4">
    <source>
        <dbReference type="EMBL" id="ETW93661.1"/>
    </source>
</evidence>
<reference evidence="4 5" key="1">
    <citation type="journal article" date="2014" name="Nature">
        <title>An environmental bacterial taxon with a large and distinct metabolic repertoire.</title>
        <authorList>
            <person name="Wilson M.C."/>
            <person name="Mori T."/>
            <person name="Ruckert C."/>
            <person name="Uria A.R."/>
            <person name="Helf M.J."/>
            <person name="Takada K."/>
            <person name="Gernert C."/>
            <person name="Steffens U.A."/>
            <person name="Heycke N."/>
            <person name="Schmitt S."/>
            <person name="Rinke C."/>
            <person name="Helfrich E.J."/>
            <person name="Brachmann A.O."/>
            <person name="Gurgui C."/>
            <person name="Wakimoto T."/>
            <person name="Kracht M."/>
            <person name="Crusemann M."/>
            <person name="Hentschel U."/>
            <person name="Abe I."/>
            <person name="Matsunaga S."/>
            <person name="Kalinowski J."/>
            <person name="Takeyama H."/>
            <person name="Piel J."/>
        </authorList>
    </citation>
    <scope>NUCLEOTIDE SEQUENCE [LARGE SCALE GENOMIC DNA]</scope>
    <source>
        <strain evidence="5">TSY2</strain>
    </source>
</reference>
<organism evidence="4 5">
    <name type="scientific">Candidatus Entotheonella gemina</name>
    <dbReference type="NCBI Taxonomy" id="1429439"/>
    <lineage>
        <taxon>Bacteria</taxon>
        <taxon>Pseudomonadati</taxon>
        <taxon>Nitrospinota/Tectimicrobiota group</taxon>
        <taxon>Candidatus Tectimicrobiota</taxon>
        <taxon>Candidatus Entotheonellia</taxon>
        <taxon>Candidatus Entotheonellales</taxon>
        <taxon>Candidatus Entotheonellaceae</taxon>
        <taxon>Candidatus Entotheonella</taxon>
    </lineage>
</organism>
<sequence>PELAELLGYPFASAVRTLDLDDDVIRIGCEHDDAWVEAEITLPAILATAERLCSPAKADPEDRAAVEPEKISVLTAADLGEGPWGQAGSPTWVGETKVLDVDRAQQMLEGPLTEQIAEALAILKDRNALVSESQTSAGAVAPSVANPSESIVVLLEPGREGSAQELLGAASQIASQITASVTAIQPDSTDPITPETLAAWGADHIVNLQHSVVAEDVAKFVADWCPNSGPWSILAPSTSWGREVASRVAARLGAGLTGDAIELEVDGDKLVSWKPAFGGRLVAAIRASSPTQMVTVRPGVLPRLTPRKASVPSVETHTMESKSRFRIVEHQQNDQLDALALATRVVGIGQGIAPEDYDKLDSLLQVLQAELATTRKVTDKGWLPHSRQVGITGRSISPNLYIALAIGGKFNHSCGIQASGTVLAVNSDPKAPIFDYADI</sequence>
<dbReference type="Pfam" id="PF01012">
    <property type="entry name" value="ETF"/>
    <property type="match status" value="1"/>
</dbReference>
<evidence type="ECO:0000256" key="1">
    <source>
        <dbReference type="ARBA" id="ARBA00005817"/>
    </source>
</evidence>
<dbReference type="SUPFAM" id="SSF52402">
    <property type="entry name" value="Adenine nucleotide alpha hydrolases-like"/>
    <property type="match status" value="2"/>
</dbReference>
<dbReference type="AlphaFoldDB" id="W4L8H7"/>
<dbReference type="InterPro" id="IPR014731">
    <property type="entry name" value="ETF_asu_C"/>
</dbReference>
<protein>
    <recommendedName>
        <fullName evidence="3">Electron transfer flavoprotein alpha/beta-subunit N-terminal domain-containing protein</fullName>
    </recommendedName>
</protein>
<dbReference type="PANTHER" id="PTHR43153">
    <property type="entry name" value="ELECTRON TRANSFER FLAVOPROTEIN ALPHA"/>
    <property type="match status" value="1"/>
</dbReference>
<proteinExistence type="inferred from homology"/>
<dbReference type="InterPro" id="IPR014730">
    <property type="entry name" value="ETF_a/b_N"/>
</dbReference>
<dbReference type="Proteomes" id="UP000019140">
    <property type="component" value="Unassembled WGS sequence"/>
</dbReference>
<dbReference type="Gene3D" id="3.40.50.620">
    <property type="entry name" value="HUPs"/>
    <property type="match status" value="2"/>
</dbReference>
<dbReference type="InterPro" id="IPR001308">
    <property type="entry name" value="ETF_a/FixB"/>
</dbReference>
<dbReference type="GO" id="GO:0009055">
    <property type="term" value="F:electron transfer activity"/>
    <property type="evidence" value="ECO:0007669"/>
    <property type="project" value="InterPro"/>
</dbReference>
<dbReference type="GO" id="GO:0033539">
    <property type="term" value="P:fatty acid beta-oxidation using acyl-CoA dehydrogenase"/>
    <property type="evidence" value="ECO:0007669"/>
    <property type="project" value="TreeGrafter"/>
</dbReference>
<evidence type="ECO:0000313" key="5">
    <source>
        <dbReference type="Proteomes" id="UP000019140"/>
    </source>
</evidence>
<comment type="caution">
    <text evidence="4">The sequence shown here is derived from an EMBL/GenBank/DDBJ whole genome shotgun (WGS) entry which is preliminary data.</text>
</comment>
<dbReference type="HOGENOM" id="CLU_624896_0_0_7"/>
<accession>W4L8H7</accession>
<dbReference type="GO" id="GO:0050660">
    <property type="term" value="F:flavin adenine dinucleotide binding"/>
    <property type="evidence" value="ECO:0007669"/>
    <property type="project" value="InterPro"/>
</dbReference>
<feature type="non-terminal residue" evidence="4">
    <location>
        <position position="439"/>
    </location>
</feature>
<evidence type="ECO:0000256" key="2">
    <source>
        <dbReference type="ARBA" id="ARBA00022982"/>
    </source>
</evidence>
<comment type="similarity">
    <text evidence="1">Belongs to the ETF alpha-subunit/FixB family.</text>
</comment>
<name>W4L8H7_9BACT</name>
<dbReference type="InterPro" id="IPR029035">
    <property type="entry name" value="DHS-like_NAD/FAD-binding_dom"/>
</dbReference>